<protein>
    <submittedName>
        <fullName evidence="1">Uncharacterized protein</fullName>
    </submittedName>
</protein>
<dbReference type="EMBL" id="MT141280">
    <property type="protein sequence ID" value="QJA57572.1"/>
    <property type="molecule type" value="Genomic_DNA"/>
</dbReference>
<proteinExistence type="predicted"/>
<sequence length="491" mass="53602">MAKKELDIEIKARNLSQQGFSSAAQSAQKFKGDVDKGMGGFASSVTEKLSKVTAYFGAAEAGLKSVVAITAMWNGETEKAHEALKTLPLGVGPLYSALYDVLGVLTGINEETEKTKKLMKDNAEEARRNQASVAQSMSLRERTATTSAATKLIGTEGKDREIQSLRNTRDAHLREINRIEEEAYKKYGEDSPAYRGVMADVESYSTAFGQQMVAQRAAIEAKYKDKAEAEEKAANKEAKEIAKRNADNFAAAQKDAEAQARHEVGLETEVAALRLEAQGKNHEAAILRIRQQAAELRAVAKTEREKELIDKLSMAAVAKSQKEEGDVIAKRNKDQFDALRKAAEARARYEADLETEVAARRMEAQGKGHEAELLRIRHAADERLAAAKTGRERENIEALRDMDIADAQKRAGQSRMAGRGVSGVSLTNRFRGLSEVFASRAQITPEQKAIGQRDVQIAEAKRGNEKLDKAVAAMNRVADVMGGWGIPLGVG</sequence>
<evidence type="ECO:0000313" key="1">
    <source>
        <dbReference type="EMBL" id="QJA57572.1"/>
    </source>
</evidence>
<dbReference type="AlphaFoldDB" id="A0A6M3IMB0"/>
<organism evidence="1">
    <name type="scientific">viral metagenome</name>
    <dbReference type="NCBI Taxonomy" id="1070528"/>
    <lineage>
        <taxon>unclassified sequences</taxon>
        <taxon>metagenomes</taxon>
        <taxon>organismal metagenomes</taxon>
    </lineage>
</organism>
<name>A0A6M3IMB0_9ZZZZ</name>
<accession>A0A6M3IMB0</accession>
<reference evidence="1" key="1">
    <citation type="submission" date="2020-03" db="EMBL/GenBank/DDBJ databases">
        <title>The deep terrestrial virosphere.</title>
        <authorList>
            <person name="Holmfeldt K."/>
            <person name="Nilsson E."/>
            <person name="Simone D."/>
            <person name="Lopez-Fernandez M."/>
            <person name="Wu X."/>
            <person name="de Brujin I."/>
            <person name="Lundin D."/>
            <person name="Andersson A."/>
            <person name="Bertilsson S."/>
            <person name="Dopson M."/>
        </authorList>
    </citation>
    <scope>NUCLEOTIDE SEQUENCE</scope>
    <source>
        <strain evidence="1">MM415B01625</strain>
    </source>
</reference>
<gene>
    <name evidence="1" type="ORF">MM415B01625_0014</name>
</gene>